<accession>A0A318XTG3</accession>
<dbReference type="OrthoDB" id="1737590at2"/>
<keyword evidence="1" id="KW-0472">Membrane</keyword>
<dbReference type="Gene3D" id="3.40.1000.10">
    <property type="entry name" value="Mog1/PsbP, alpha/beta/alpha sandwich"/>
    <property type="match status" value="1"/>
</dbReference>
<dbReference type="PANTHER" id="PTHR40278">
    <property type="entry name" value="DNA UTILIZATION PROTEIN HOFN"/>
    <property type="match status" value="1"/>
</dbReference>
<gene>
    <name evidence="2" type="ORF">LY28_03330</name>
</gene>
<dbReference type="RefSeq" id="WP_110463294.1">
    <property type="nucleotide sequence ID" value="NZ_QKMR01000025.1"/>
</dbReference>
<feature type="transmembrane region" description="Helical" evidence="1">
    <location>
        <begin position="21"/>
        <end position="41"/>
    </location>
</feature>
<keyword evidence="3" id="KW-1185">Reference proteome</keyword>
<dbReference type="EMBL" id="QKMR01000025">
    <property type="protein sequence ID" value="PYG85642.1"/>
    <property type="molecule type" value="Genomic_DNA"/>
</dbReference>
<protein>
    <submittedName>
        <fullName evidence="2">Fimbrial assembly protein PilN</fullName>
    </submittedName>
</protein>
<comment type="caution">
    <text evidence="2">The sequence shown here is derived from an EMBL/GenBank/DDBJ whole genome shotgun (WGS) entry which is preliminary data.</text>
</comment>
<evidence type="ECO:0000313" key="3">
    <source>
        <dbReference type="Proteomes" id="UP000248132"/>
    </source>
</evidence>
<dbReference type="InterPro" id="IPR007813">
    <property type="entry name" value="PilN"/>
</dbReference>
<evidence type="ECO:0000313" key="2">
    <source>
        <dbReference type="EMBL" id="PYG85642.1"/>
    </source>
</evidence>
<sequence length="329" mass="36719">MKDLNLIPASYVFEKKNRYKKASLSILVIFAGVVVVSAYAFPTIYEYGLKNEKDMLLQQVAGTSAYVAQVNEFNTLKQAVEAREKEGTALAQRQINVLKIINAIEYASPERLFIQKLDASGESEADVKVSLSCVAENEEAIASFVRNLKDDAYFKTIGLAAIAKGKENNGETFDIVLTGVNKDELTKYYGWDNTIRIGYIPNWIITEEKDNRISITASASLTAAKPASLELVLESTQLQAKAFAEARQSKLKSSLENYSLVYSNMTRNSRLDAVKTVYRAEEENIRYTYSELCTVKGGKGYIVTYKSDSASFSNTEQIIDRILKSFNIN</sequence>
<dbReference type="PANTHER" id="PTHR40278:SF1">
    <property type="entry name" value="DNA UTILIZATION PROTEIN HOFN"/>
    <property type="match status" value="1"/>
</dbReference>
<dbReference type="Proteomes" id="UP000248132">
    <property type="component" value="Unassembled WGS sequence"/>
</dbReference>
<keyword evidence="1" id="KW-1133">Transmembrane helix</keyword>
<evidence type="ECO:0000256" key="1">
    <source>
        <dbReference type="SAM" id="Phobius"/>
    </source>
</evidence>
<proteinExistence type="predicted"/>
<keyword evidence="1" id="KW-0812">Transmembrane</keyword>
<name>A0A318XTG3_9FIRM</name>
<dbReference type="InterPro" id="IPR052534">
    <property type="entry name" value="Extracell_DNA_Util/SecSys_Comp"/>
</dbReference>
<reference evidence="2 3" key="1">
    <citation type="submission" date="2018-06" db="EMBL/GenBank/DDBJ databases">
        <title>Genomic Encyclopedia of Type Strains, Phase I: the one thousand microbial genomes (KMG-I) project.</title>
        <authorList>
            <person name="Kyrpides N."/>
        </authorList>
    </citation>
    <scope>NUCLEOTIDE SEQUENCE [LARGE SCALE GENOMIC DNA]</scope>
    <source>
        <strain evidence="2 3">DSM 19573</strain>
    </source>
</reference>
<organism evidence="2 3">
    <name type="scientific">Ruminiclostridium sufflavum DSM 19573</name>
    <dbReference type="NCBI Taxonomy" id="1121337"/>
    <lineage>
        <taxon>Bacteria</taxon>
        <taxon>Bacillati</taxon>
        <taxon>Bacillota</taxon>
        <taxon>Clostridia</taxon>
        <taxon>Eubacteriales</taxon>
        <taxon>Oscillospiraceae</taxon>
        <taxon>Ruminiclostridium</taxon>
    </lineage>
</organism>
<dbReference type="Pfam" id="PF05137">
    <property type="entry name" value="PilN"/>
    <property type="match status" value="1"/>
</dbReference>
<dbReference type="AlphaFoldDB" id="A0A318XTG3"/>